<gene>
    <name evidence="1" type="ORF">T4D_4059</name>
</gene>
<organism evidence="1 2">
    <name type="scientific">Trichinella pseudospiralis</name>
    <name type="common">Parasitic roundworm</name>
    <dbReference type="NCBI Taxonomy" id="6337"/>
    <lineage>
        <taxon>Eukaryota</taxon>
        <taxon>Metazoa</taxon>
        <taxon>Ecdysozoa</taxon>
        <taxon>Nematoda</taxon>
        <taxon>Enoplea</taxon>
        <taxon>Dorylaimia</taxon>
        <taxon>Trichinellida</taxon>
        <taxon>Trichinellidae</taxon>
        <taxon>Trichinella</taxon>
    </lineage>
</organism>
<keyword evidence="2" id="KW-1185">Reference proteome</keyword>
<comment type="caution">
    <text evidence="1">The sequence shown here is derived from an EMBL/GenBank/DDBJ whole genome shotgun (WGS) entry which is preliminary data.</text>
</comment>
<name>A0A0V1F3Y8_TRIPS</name>
<accession>A0A0V1F3Y8</accession>
<reference evidence="1 2" key="1">
    <citation type="submission" date="2015-01" db="EMBL/GenBank/DDBJ databases">
        <title>Evolution of Trichinella species and genotypes.</title>
        <authorList>
            <person name="Korhonen P.K."/>
            <person name="Edoardo P."/>
            <person name="Giuseppe L.R."/>
            <person name="Gasser R.B."/>
        </authorList>
    </citation>
    <scope>NUCLEOTIDE SEQUENCE [LARGE SCALE GENOMIC DNA]</scope>
    <source>
        <strain evidence="1">ISS470</strain>
    </source>
</reference>
<protein>
    <submittedName>
        <fullName evidence="1">Uncharacterized protein</fullName>
    </submittedName>
</protein>
<proteinExistence type="predicted"/>
<evidence type="ECO:0000313" key="2">
    <source>
        <dbReference type="Proteomes" id="UP000054995"/>
    </source>
</evidence>
<evidence type="ECO:0000313" key="1">
    <source>
        <dbReference type="EMBL" id="KRY80485.1"/>
    </source>
</evidence>
<feature type="non-terminal residue" evidence="1">
    <location>
        <position position="1"/>
    </location>
</feature>
<dbReference type="Proteomes" id="UP000054995">
    <property type="component" value="Unassembled WGS sequence"/>
</dbReference>
<dbReference type="AlphaFoldDB" id="A0A0V1F3Y8"/>
<feature type="non-terminal residue" evidence="1">
    <location>
        <position position="80"/>
    </location>
</feature>
<sequence length="80" mass="9533">LAEETDEPARGSGSLQWLHWFWRIKEYRHHLDRTPSLTYTDVMICAQLYRDRRCHRRSSSQRSPHSSISNVQLFCQDGID</sequence>
<dbReference type="EMBL" id="JYDT01000471">
    <property type="protein sequence ID" value="KRY80485.1"/>
    <property type="molecule type" value="Genomic_DNA"/>
</dbReference>